<dbReference type="PROSITE" id="PS51186">
    <property type="entry name" value="GNAT"/>
    <property type="match status" value="1"/>
</dbReference>
<dbReference type="Proteomes" id="UP000663852">
    <property type="component" value="Unassembled WGS sequence"/>
</dbReference>
<dbReference type="InterPro" id="IPR016181">
    <property type="entry name" value="Acyl_CoA_acyltransferase"/>
</dbReference>
<gene>
    <name evidence="2" type="ORF">EDS130_LOCUS8812</name>
</gene>
<protein>
    <recommendedName>
        <fullName evidence="1">N-acetyltransferase domain-containing protein</fullName>
    </recommendedName>
</protein>
<dbReference type="EMBL" id="CAJNOJ010000029">
    <property type="protein sequence ID" value="CAF0881476.1"/>
    <property type="molecule type" value="Genomic_DNA"/>
</dbReference>
<dbReference type="CDD" id="cd04301">
    <property type="entry name" value="NAT_SF"/>
    <property type="match status" value="1"/>
</dbReference>
<evidence type="ECO:0000313" key="2">
    <source>
        <dbReference type="EMBL" id="CAF0881476.1"/>
    </source>
</evidence>
<dbReference type="OrthoDB" id="9975601at2759"/>
<dbReference type="SUPFAM" id="SSF55729">
    <property type="entry name" value="Acyl-CoA N-acyltransferases (Nat)"/>
    <property type="match status" value="1"/>
</dbReference>
<dbReference type="Gene3D" id="3.40.630.30">
    <property type="match status" value="1"/>
</dbReference>
<dbReference type="GO" id="GO:0016747">
    <property type="term" value="F:acyltransferase activity, transferring groups other than amino-acyl groups"/>
    <property type="evidence" value="ECO:0007669"/>
    <property type="project" value="InterPro"/>
</dbReference>
<sequence length="161" mass="18852">MTILQQIFQIMSIEIKESLSLFDQAHSIHQQIPEFQNQSSTYDELSVRINKAKHPLVLVAYADDQPVGYLMGYERYQGSFYVWLAGVLPSHRRHGILGRLVKQTEQWANKLNLSSLNVRTRNRFKSMLLFLISHDFKLIDIDKRQSVDDHRLILEKQLSLL</sequence>
<reference evidence="2" key="1">
    <citation type="submission" date="2021-02" db="EMBL/GenBank/DDBJ databases">
        <authorList>
            <person name="Nowell W R."/>
        </authorList>
    </citation>
    <scope>NUCLEOTIDE SEQUENCE</scope>
</reference>
<accession>A0A813YAJ2</accession>
<evidence type="ECO:0000313" key="3">
    <source>
        <dbReference type="Proteomes" id="UP000663852"/>
    </source>
</evidence>
<name>A0A813YAJ2_ADIRI</name>
<comment type="caution">
    <text evidence="2">The sequence shown here is derived from an EMBL/GenBank/DDBJ whole genome shotgun (WGS) entry which is preliminary data.</text>
</comment>
<proteinExistence type="predicted"/>
<organism evidence="2 3">
    <name type="scientific">Adineta ricciae</name>
    <name type="common">Rotifer</name>
    <dbReference type="NCBI Taxonomy" id="249248"/>
    <lineage>
        <taxon>Eukaryota</taxon>
        <taxon>Metazoa</taxon>
        <taxon>Spiralia</taxon>
        <taxon>Gnathifera</taxon>
        <taxon>Rotifera</taxon>
        <taxon>Eurotatoria</taxon>
        <taxon>Bdelloidea</taxon>
        <taxon>Adinetida</taxon>
        <taxon>Adinetidae</taxon>
        <taxon>Adineta</taxon>
    </lineage>
</organism>
<dbReference type="AlphaFoldDB" id="A0A813YAJ2"/>
<dbReference type="InterPro" id="IPR000182">
    <property type="entry name" value="GNAT_dom"/>
</dbReference>
<dbReference type="Pfam" id="PF00583">
    <property type="entry name" value="Acetyltransf_1"/>
    <property type="match status" value="1"/>
</dbReference>
<evidence type="ECO:0000259" key="1">
    <source>
        <dbReference type="PROSITE" id="PS51186"/>
    </source>
</evidence>
<feature type="domain" description="N-acetyltransferase" evidence="1">
    <location>
        <begin position="13"/>
        <end position="159"/>
    </location>
</feature>